<dbReference type="STRING" id="1160509.A0A3N4HT91"/>
<evidence type="ECO:0000259" key="8">
    <source>
        <dbReference type="PROSITE" id="PS50114"/>
    </source>
</evidence>
<dbReference type="GO" id="GO:0008270">
    <property type="term" value="F:zinc ion binding"/>
    <property type="evidence" value="ECO:0007669"/>
    <property type="project" value="UniProtKB-KW"/>
</dbReference>
<feature type="coiled-coil region" evidence="5">
    <location>
        <begin position="786"/>
        <end position="820"/>
    </location>
</feature>
<evidence type="ECO:0000256" key="2">
    <source>
        <dbReference type="ARBA" id="ARBA00022643"/>
    </source>
</evidence>
<dbReference type="Proteomes" id="UP000275078">
    <property type="component" value="Unassembled WGS sequence"/>
</dbReference>
<accession>A0A3N4HT91</accession>
<keyword evidence="4" id="KW-0479">Metal-binding</keyword>
<evidence type="ECO:0000256" key="5">
    <source>
        <dbReference type="SAM" id="Coils"/>
    </source>
</evidence>
<evidence type="ECO:0000256" key="3">
    <source>
        <dbReference type="ARBA" id="ARBA00022991"/>
    </source>
</evidence>
<feature type="compositionally biased region" description="Low complexity" evidence="6">
    <location>
        <begin position="205"/>
        <end position="224"/>
    </location>
</feature>
<dbReference type="Pfam" id="PF00320">
    <property type="entry name" value="GATA"/>
    <property type="match status" value="1"/>
</dbReference>
<dbReference type="NCBIfam" id="TIGR00229">
    <property type="entry name" value="sensory_box"/>
    <property type="match status" value="1"/>
</dbReference>
<dbReference type="PROSITE" id="PS50112">
    <property type="entry name" value="PAS"/>
    <property type="match status" value="1"/>
</dbReference>
<dbReference type="Gene3D" id="3.30.450.20">
    <property type="entry name" value="PAS domain"/>
    <property type="match status" value="3"/>
</dbReference>
<dbReference type="Pfam" id="PF08447">
    <property type="entry name" value="PAS_3"/>
    <property type="match status" value="1"/>
</dbReference>
<dbReference type="PROSITE" id="PS50114">
    <property type="entry name" value="GATA_ZN_FINGER_2"/>
    <property type="match status" value="1"/>
</dbReference>
<evidence type="ECO:0000313" key="9">
    <source>
        <dbReference type="EMBL" id="RPA76909.1"/>
    </source>
</evidence>
<dbReference type="Pfam" id="PF13426">
    <property type="entry name" value="PAS_9"/>
    <property type="match status" value="1"/>
</dbReference>
<keyword evidence="1" id="KW-0285">Flavoprotein</keyword>
<dbReference type="SMART" id="SM00091">
    <property type="entry name" value="PAS"/>
    <property type="match status" value="3"/>
</dbReference>
<dbReference type="PANTHER" id="PTHR47429">
    <property type="entry name" value="PROTEIN TWIN LOV 1"/>
    <property type="match status" value="1"/>
</dbReference>
<gene>
    <name evidence="9" type="ORF">BJ508DRAFT_180005</name>
</gene>
<keyword evidence="2" id="KW-0288">FMN</keyword>
<dbReference type="CDD" id="cd00130">
    <property type="entry name" value="PAS"/>
    <property type="match status" value="2"/>
</dbReference>
<reference evidence="9 10" key="1">
    <citation type="journal article" date="2018" name="Nat. Ecol. Evol.">
        <title>Pezizomycetes genomes reveal the molecular basis of ectomycorrhizal truffle lifestyle.</title>
        <authorList>
            <person name="Murat C."/>
            <person name="Payen T."/>
            <person name="Noel B."/>
            <person name="Kuo A."/>
            <person name="Morin E."/>
            <person name="Chen J."/>
            <person name="Kohler A."/>
            <person name="Krizsan K."/>
            <person name="Balestrini R."/>
            <person name="Da Silva C."/>
            <person name="Montanini B."/>
            <person name="Hainaut M."/>
            <person name="Levati E."/>
            <person name="Barry K.W."/>
            <person name="Belfiori B."/>
            <person name="Cichocki N."/>
            <person name="Clum A."/>
            <person name="Dockter R.B."/>
            <person name="Fauchery L."/>
            <person name="Guy J."/>
            <person name="Iotti M."/>
            <person name="Le Tacon F."/>
            <person name="Lindquist E.A."/>
            <person name="Lipzen A."/>
            <person name="Malagnac F."/>
            <person name="Mello A."/>
            <person name="Molinier V."/>
            <person name="Miyauchi S."/>
            <person name="Poulain J."/>
            <person name="Riccioni C."/>
            <person name="Rubini A."/>
            <person name="Sitrit Y."/>
            <person name="Splivallo R."/>
            <person name="Traeger S."/>
            <person name="Wang M."/>
            <person name="Zifcakova L."/>
            <person name="Wipf D."/>
            <person name="Zambonelli A."/>
            <person name="Paolocci F."/>
            <person name="Nowrousian M."/>
            <person name="Ottonello S."/>
            <person name="Baldrian P."/>
            <person name="Spatafora J.W."/>
            <person name="Henrissat B."/>
            <person name="Nagy L.G."/>
            <person name="Aury J.M."/>
            <person name="Wincker P."/>
            <person name="Grigoriev I.V."/>
            <person name="Bonfante P."/>
            <person name="Martin F.M."/>
        </authorList>
    </citation>
    <scope>NUCLEOTIDE SEQUENCE [LARGE SCALE GENOMIC DNA]</scope>
    <source>
        <strain evidence="9 10">RN42</strain>
    </source>
</reference>
<evidence type="ECO:0008006" key="11">
    <source>
        <dbReference type="Google" id="ProtNLM"/>
    </source>
</evidence>
<feature type="region of interest" description="Disordered" evidence="6">
    <location>
        <begin position="721"/>
        <end position="755"/>
    </location>
</feature>
<proteinExistence type="predicted"/>
<dbReference type="SMART" id="SM00401">
    <property type="entry name" value="ZnF_GATA"/>
    <property type="match status" value="1"/>
</dbReference>
<keyword evidence="3" id="KW-0157">Chromophore</keyword>
<evidence type="ECO:0000259" key="7">
    <source>
        <dbReference type="PROSITE" id="PS50112"/>
    </source>
</evidence>
<name>A0A3N4HT91_ASCIM</name>
<feature type="region of interest" description="Disordered" evidence="6">
    <location>
        <begin position="867"/>
        <end position="903"/>
    </location>
</feature>
<dbReference type="CDD" id="cd00202">
    <property type="entry name" value="ZnF_GATA"/>
    <property type="match status" value="1"/>
</dbReference>
<dbReference type="GO" id="GO:0005634">
    <property type="term" value="C:nucleus"/>
    <property type="evidence" value="ECO:0007669"/>
    <property type="project" value="TreeGrafter"/>
</dbReference>
<dbReference type="Gene3D" id="3.30.50.10">
    <property type="entry name" value="Erythroid Transcription Factor GATA-1, subunit A"/>
    <property type="match status" value="1"/>
</dbReference>
<protein>
    <recommendedName>
        <fullName evidence="11">White collar 1 protein</fullName>
    </recommendedName>
</protein>
<sequence>MDGSLDSGGTSNGSGPPPGNAIFEAAGEGSMQGIEQAMGEANGILARGMGGDETGGMGLQVLNNTTYPMAMDLTTANTGTNPLSRRQSIVPDFTDTMMSMDEPGQDMAFMDTTFDWSSPNIISVSQSMVLDTLSIAASQPFVSPVGGVVQSIDSMGLTSPTAETNTRPGVRRSSTSVSAVSDATQGSMMPPPVPSEEQQQRGRGSVSESSSVPSPAVSSTTMSAGTPQRGGGLAVEDEPPAHARKPPSLENAYSQSGFNFMKLLHEIENRPNRQIDIGAVDMSCSFVVTDNRLHDNPIVYVSPTFEVLTEYSRWEIRGQNCRFLQSPHGKVDAGSVRTFTDGETVKYFKRQLERGREAQATLLNYRKGGMPFVNLLTMIPVSWEGEKNALFVGFQIDLVDHPEAIQKRNKNGSVDINYSYHPPPQAGLPPPGMMPIAVQQQQRRQIAYPMVDNVARILTSSKPTNSTQDKEIWDKMVLEQSDDLLHVLSLKGTILYCSPSVKRLLGYEPDALVGHSLSAYCHPSDIVPVTRDLKDTASGTTINIVYRMRQHADKGGYRWFESHGALHTEAGKGKKCIILAGRPISVYRLPRSLMTHPATSASPSTPVPATSTSDTELWMKLSISGIILYISSKSRALLDYDPKAMIAQSLTFYTREESGKEILTLLRQMADDARPDARELRHEMLHQRGHYQQVSTVFYNGGHADPGHPPTFLIAQTKFLKSPRKGSSRARETSTSTSASTPRPQGPQHLYNHPSTAQSPIRIAEQLGLHTPDDDDLFQQLKLTRSSSWQYELRQMEKTNKKLQEEVAQLLAQRKKRKRRRGAEQLMKECVNCHVSQTPEWRKGPSGKRDLCNGCGLRYAKMVSVGSCPTVSSSSSSSGSSSGSESGSSGSSRSASPASELAE</sequence>
<keyword evidence="10" id="KW-1185">Reference proteome</keyword>
<evidence type="ECO:0000256" key="1">
    <source>
        <dbReference type="ARBA" id="ARBA00022630"/>
    </source>
</evidence>
<keyword evidence="4" id="KW-0863">Zinc-finger</keyword>
<dbReference type="EMBL" id="ML119735">
    <property type="protein sequence ID" value="RPA76909.1"/>
    <property type="molecule type" value="Genomic_DNA"/>
</dbReference>
<dbReference type="GO" id="GO:0043565">
    <property type="term" value="F:sequence-specific DNA binding"/>
    <property type="evidence" value="ECO:0007669"/>
    <property type="project" value="InterPro"/>
</dbReference>
<feature type="region of interest" description="Disordered" evidence="6">
    <location>
        <begin position="1"/>
        <end position="24"/>
    </location>
</feature>
<dbReference type="InterPro" id="IPR035965">
    <property type="entry name" value="PAS-like_dom_sf"/>
</dbReference>
<feature type="region of interest" description="Disordered" evidence="6">
    <location>
        <begin position="158"/>
        <end position="252"/>
    </location>
</feature>
<dbReference type="InterPro" id="IPR013088">
    <property type="entry name" value="Znf_NHR/GATA"/>
</dbReference>
<evidence type="ECO:0000256" key="6">
    <source>
        <dbReference type="SAM" id="MobiDB-lite"/>
    </source>
</evidence>
<feature type="compositionally biased region" description="Polar residues" evidence="6">
    <location>
        <begin position="158"/>
        <end position="167"/>
    </location>
</feature>
<evidence type="ECO:0000313" key="10">
    <source>
        <dbReference type="Proteomes" id="UP000275078"/>
    </source>
</evidence>
<dbReference type="OrthoDB" id="447251at2759"/>
<dbReference type="AlphaFoldDB" id="A0A3N4HT91"/>
<feature type="domain" description="PAS" evidence="7">
    <location>
        <begin position="475"/>
        <end position="540"/>
    </location>
</feature>
<dbReference type="SUPFAM" id="SSF57716">
    <property type="entry name" value="Glucocorticoid receptor-like (DNA-binding domain)"/>
    <property type="match status" value="1"/>
</dbReference>
<dbReference type="GO" id="GO:0006355">
    <property type="term" value="P:regulation of DNA-templated transcription"/>
    <property type="evidence" value="ECO:0007669"/>
    <property type="project" value="InterPro"/>
</dbReference>
<dbReference type="SUPFAM" id="SSF55785">
    <property type="entry name" value="PYP-like sensor domain (PAS domain)"/>
    <property type="match status" value="2"/>
</dbReference>
<feature type="domain" description="GATA-type" evidence="8">
    <location>
        <begin position="824"/>
        <end position="859"/>
    </location>
</feature>
<feature type="compositionally biased region" description="Low complexity" evidence="6">
    <location>
        <begin position="171"/>
        <end position="184"/>
    </location>
</feature>
<keyword evidence="4" id="KW-0862">Zinc</keyword>
<evidence type="ECO:0000256" key="4">
    <source>
        <dbReference type="PROSITE-ProRule" id="PRU00094"/>
    </source>
</evidence>
<dbReference type="PANTHER" id="PTHR47429:SF7">
    <property type="entry name" value="GATA-FACTOR"/>
    <property type="match status" value="1"/>
</dbReference>
<dbReference type="InterPro" id="IPR000014">
    <property type="entry name" value="PAS"/>
</dbReference>
<dbReference type="InterPro" id="IPR013655">
    <property type="entry name" value="PAS_fold_3"/>
</dbReference>
<organism evidence="9 10">
    <name type="scientific">Ascobolus immersus RN42</name>
    <dbReference type="NCBI Taxonomy" id="1160509"/>
    <lineage>
        <taxon>Eukaryota</taxon>
        <taxon>Fungi</taxon>
        <taxon>Dikarya</taxon>
        <taxon>Ascomycota</taxon>
        <taxon>Pezizomycotina</taxon>
        <taxon>Pezizomycetes</taxon>
        <taxon>Pezizales</taxon>
        <taxon>Ascobolaceae</taxon>
        <taxon>Ascobolus</taxon>
    </lineage>
</organism>
<dbReference type="InterPro" id="IPR000679">
    <property type="entry name" value="Znf_GATA"/>
</dbReference>
<keyword evidence="5" id="KW-0175">Coiled coil</keyword>